<evidence type="ECO:0000256" key="1">
    <source>
        <dbReference type="ARBA" id="ARBA00004123"/>
    </source>
</evidence>
<dbReference type="Proteomes" id="UP001152759">
    <property type="component" value="Chromosome 1"/>
</dbReference>
<comment type="subcellular location">
    <subcellularLocation>
        <location evidence="1">Nucleus</location>
    </subcellularLocation>
</comment>
<dbReference type="InterPro" id="IPR012337">
    <property type="entry name" value="RNaseH-like_sf"/>
</dbReference>
<sequence length="594" mass="66842">MKLQPQVPEQVEAVAGPSRESDPPRVPSTVTPSRQAQQPSQAGTSARNLGQPTMPAEADPQRVPSTATPSRQSQQPSRAGGARDKQLVNALMFMIAKDNEPFRIVEKEGFRYFCSVAVPQFQIPGKTKITYLMDKKFSELKPLVKDTSFKDIDYICITFDVWTDTMNHKSYLGITAHFMENGKLASLILNTVHLEERHLGVNIKNKVEETFKDWGLRTLQIVLVVTDGAANMVNAANLLTGNEDKHLHCIAHVLNLIAEVVLANPFLAPLLAPVKAIITASIQSYILSDELRDAQPPGEALKLMQSVITRWNSEFYMIQRFLKLKDYISGVLINHPDSVQMISARKVSELQEVMTLLEPLEEMTRHLSGLHYVTCSAVIPLVNCLRATIQLKRPESAVAVAVKAALLAEIDRPDRFGNIELNQNLMMAMILDPRFRQDHSQHPTHVAAAFTKISELVSREDMVAEVENLDQAAEEDGAVHHGLSLHHETIRAQRNSSRNRTIGGMHRELRLYLEEKTIPTKHCPITYWMRYKDVFPSLFRVAKRFLIMPATSVPSERLFSQAGLILTNERSRLDSQRLSALLFLNSLSKEKWNL</sequence>
<evidence type="ECO:0000259" key="7">
    <source>
        <dbReference type="Pfam" id="PF05699"/>
    </source>
</evidence>
<evidence type="ECO:0000313" key="8">
    <source>
        <dbReference type="EMBL" id="CAH0381484.1"/>
    </source>
</evidence>
<protein>
    <recommendedName>
        <fullName evidence="7">HAT C-terminal dimerisation domain-containing protein</fullName>
    </recommendedName>
</protein>
<dbReference type="GO" id="GO:0008270">
    <property type="term" value="F:zinc ion binding"/>
    <property type="evidence" value="ECO:0007669"/>
    <property type="project" value="UniProtKB-KW"/>
</dbReference>
<keyword evidence="5" id="KW-0539">Nucleus</keyword>
<dbReference type="PANTHER" id="PTHR46481:SF10">
    <property type="entry name" value="ZINC FINGER BED DOMAIN-CONTAINING PROTEIN 39"/>
    <property type="match status" value="1"/>
</dbReference>
<name>A0A9P0A1S0_BEMTA</name>
<keyword evidence="3" id="KW-0863">Zinc-finger</keyword>
<evidence type="ECO:0000256" key="3">
    <source>
        <dbReference type="ARBA" id="ARBA00022771"/>
    </source>
</evidence>
<dbReference type="InterPro" id="IPR008906">
    <property type="entry name" value="HATC_C_dom"/>
</dbReference>
<gene>
    <name evidence="8" type="ORF">BEMITA_LOCUS1131</name>
</gene>
<proteinExistence type="predicted"/>
<evidence type="ECO:0000313" key="9">
    <source>
        <dbReference type="Proteomes" id="UP001152759"/>
    </source>
</evidence>
<keyword evidence="9" id="KW-1185">Reference proteome</keyword>
<feature type="compositionally biased region" description="Polar residues" evidence="6">
    <location>
        <begin position="28"/>
        <end position="51"/>
    </location>
</feature>
<evidence type="ECO:0000256" key="4">
    <source>
        <dbReference type="ARBA" id="ARBA00022833"/>
    </source>
</evidence>
<feature type="compositionally biased region" description="Polar residues" evidence="6">
    <location>
        <begin position="63"/>
        <end position="77"/>
    </location>
</feature>
<dbReference type="AlphaFoldDB" id="A0A9P0A1S0"/>
<dbReference type="EMBL" id="OU963862">
    <property type="protein sequence ID" value="CAH0381484.1"/>
    <property type="molecule type" value="Genomic_DNA"/>
</dbReference>
<dbReference type="SUPFAM" id="SSF53098">
    <property type="entry name" value="Ribonuclease H-like"/>
    <property type="match status" value="1"/>
</dbReference>
<feature type="domain" description="HAT C-terminal dimerisation" evidence="7">
    <location>
        <begin position="508"/>
        <end position="586"/>
    </location>
</feature>
<organism evidence="8 9">
    <name type="scientific">Bemisia tabaci</name>
    <name type="common">Sweetpotato whitefly</name>
    <name type="synonym">Aleurodes tabaci</name>
    <dbReference type="NCBI Taxonomy" id="7038"/>
    <lineage>
        <taxon>Eukaryota</taxon>
        <taxon>Metazoa</taxon>
        <taxon>Ecdysozoa</taxon>
        <taxon>Arthropoda</taxon>
        <taxon>Hexapoda</taxon>
        <taxon>Insecta</taxon>
        <taxon>Pterygota</taxon>
        <taxon>Neoptera</taxon>
        <taxon>Paraneoptera</taxon>
        <taxon>Hemiptera</taxon>
        <taxon>Sternorrhyncha</taxon>
        <taxon>Aleyrodoidea</taxon>
        <taxon>Aleyrodidae</taxon>
        <taxon>Aleyrodinae</taxon>
        <taxon>Bemisia</taxon>
    </lineage>
</organism>
<dbReference type="SUPFAM" id="SSF140996">
    <property type="entry name" value="Hermes dimerisation domain"/>
    <property type="match status" value="1"/>
</dbReference>
<feature type="region of interest" description="Disordered" evidence="6">
    <location>
        <begin position="1"/>
        <end position="83"/>
    </location>
</feature>
<evidence type="ECO:0000256" key="2">
    <source>
        <dbReference type="ARBA" id="ARBA00022723"/>
    </source>
</evidence>
<keyword evidence="2" id="KW-0479">Metal-binding</keyword>
<evidence type="ECO:0000256" key="6">
    <source>
        <dbReference type="SAM" id="MobiDB-lite"/>
    </source>
</evidence>
<dbReference type="PANTHER" id="PTHR46481">
    <property type="entry name" value="ZINC FINGER BED DOMAIN-CONTAINING PROTEIN 4"/>
    <property type="match status" value="1"/>
</dbReference>
<evidence type="ECO:0000256" key="5">
    <source>
        <dbReference type="ARBA" id="ARBA00023242"/>
    </source>
</evidence>
<dbReference type="Pfam" id="PF05699">
    <property type="entry name" value="Dimer_Tnp_hAT"/>
    <property type="match status" value="1"/>
</dbReference>
<reference evidence="8" key="1">
    <citation type="submission" date="2021-12" db="EMBL/GenBank/DDBJ databases">
        <authorList>
            <person name="King R."/>
        </authorList>
    </citation>
    <scope>NUCLEOTIDE SEQUENCE</scope>
</reference>
<keyword evidence="4" id="KW-0862">Zinc</keyword>
<dbReference type="GO" id="GO:0046983">
    <property type="term" value="F:protein dimerization activity"/>
    <property type="evidence" value="ECO:0007669"/>
    <property type="project" value="InterPro"/>
</dbReference>
<dbReference type="GO" id="GO:0005634">
    <property type="term" value="C:nucleus"/>
    <property type="evidence" value="ECO:0007669"/>
    <property type="project" value="UniProtKB-SubCell"/>
</dbReference>
<dbReference type="InterPro" id="IPR052035">
    <property type="entry name" value="ZnF_BED_domain_contain"/>
</dbReference>
<accession>A0A9P0A1S0</accession>